<evidence type="ECO:0000313" key="1">
    <source>
        <dbReference type="EMBL" id="EIW77812.1"/>
    </source>
</evidence>
<keyword evidence="2" id="KW-1185">Reference proteome</keyword>
<dbReference type="KEGG" id="cput:CONPUDRAFT_61735"/>
<dbReference type="AlphaFoldDB" id="A0A5M3MF15"/>
<dbReference type="RefSeq" id="XP_007771779.1">
    <property type="nucleotide sequence ID" value="XM_007773589.1"/>
</dbReference>
<evidence type="ECO:0000313" key="2">
    <source>
        <dbReference type="Proteomes" id="UP000053558"/>
    </source>
</evidence>
<dbReference type="EMBL" id="JH711583">
    <property type="protein sequence ID" value="EIW77812.1"/>
    <property type="molecule type" value="Genomic_DNA"/>
</dbReference>
<feature type="non-terminal residue" evidence="1">
    <location>
        <position position="1"/>
    </location>
</feature>
<protein>
    <submittedName>
        <fullName evidence="1">Uncharacterized protein</fullName>
    </submittedName>
</protein>
<name>A0A5M3MF15_CONPW</name>
<accession>A0A5M3MF15</accession>
<sequence>VAVPFFMRHKVAYGYREDQQCCVLNCWSVHQGQQFRDLVCCRWPWIRLCYVPGGCTGNFQPCNVVMQYSYKHSIKRSQLCDTVNDALEHLQVHADSACIKIDTRISMLRD</sequence>
<dbReference type="Proteomes" id="UP000053558">
    <property type="component" value="Unassembled WGS sequence"/>
</dbReference>
<proteinExistence type="predicted"/>
<gene>
    <name evidence="1" type="ORF">CONPUDRAFT_61735</name>
</gene>
<reference evidence="2" key="1">
    <citation type="journal article" date="2012" name="Science">
        <title>The Paleozoic origin of enzymatic lignin decomposition reconstructed from 31 fungal genomes.</title>
        <authorList>
            <person name="Floudas D."/>
            <person name="Binder M."/>
            <person name="Riley R."/>
            <person name="Barry K."/>
            <person name="Blanchette R.A."/>
            <person name="Henrissat B."/>
            <person name="Martinez A.T."/>
            <person name="Otillar R."/>
            <person name="Spatafora J.W."/>
            <person name="Yadav J.S."/>
            <person name="Aerts A."/>
            <person name="Benoit I."/>
            <person name="Boyd A."/>
            <person name="Carlson A."/>
            <person name="Copeland A."/>
            <person name="Coutinho P.M."/>
            <person name="de Vries R.P."/>
            <person name="Ferreira P."/>
            <person name="Findley K."/>
            <person name="Foster B."/>
            <person name="Gaskell J."/>
            <person name="Glotzer D."/>
            <person name="Gorecki P."/>
            <person name="Heitman J."/>
            <person name="Hesse C."/>
            <person name="Hori C."/>
            <person name="Igarashi K."/>
            <person name="Jurgens J.A."/>
            <person name="Kallen N."/>
            <person name="Kersten P."/>
            <person name="Kohler A."/>
            <person name="Kuees U."/>
            <person name="Kumar T.K.A."/>
            <person name="Kuo A."/>
            <person name="LaButti K."/>
            <person name="Larrondo L.F."/>
            <person name="Lindquist E."/>
            <person name="Ling A."/>
            <person name="Lombard V."/>
            <person name="Lucas S."/>
            <person name="Lundell T."/>
            <person name="Martin R."/>
            <person name="McLaughlin D.J."/>
            <person name="Morgenstern I."/>
            <person name="Morin E."/>
            <person name="Murat C."/>
            <person name="Nagy L.G."/>
            <person name="Nolan M."/>
            <person name="Ohm R.A."/>
            <person name="Patyshakuliyeva A."/>
            <person name="Rokas A."/>
            <person name="Ruiz-Duenas F.J."/>
            <person name="Sabat G."/>
            <person name="Salamov A."/>
            <person name="Samejima M."/>
            <person name="Schmutz J."/>
            <person name="Slot J.C."/>
            <person name="St John F."/>
            <person name="Stenlid J."/>
            <person name="Sun H."/>
            <person name="Sun S."/>
            <person name="Syed K."/>
            <person name="Tsang A."/>
            <person name="Wiebenga A."/>
            <person name="Young D."/>
            <person name="Pisabarro A."/>
            <person name="Eastwood D.C."/>
            <person name="Martin F."/>
            <person name="Cullen D."/>
            <person name="Grigoriev I.V."/>
            <person name="Hibbett D.S."/>
        </authorList>
    </citation>
    <scope>NUCLEOTIDE SEQUENCE [LARGE SCALE GENOMIC DNA]</scope>
    <source>
        <strain evidence="2">RWD-64-598 SS2</strain>
    </source>
</reference>
<organism evidence="1 2">
    <name type="scientific">Coniophora puteana (strain RWD-64-598)</name>
    <name type="common">Brown rot fungus</name>
    <dbReference type="NCBI Taxonomy" id="741705"/>
    <lineage>
        <taxon>Eukaryota</taxon>
        <taxon>Fungi</taxon>
        <taxon>Dikarya</taxon>
        <taxon>Basidiomycota</taxon>
        <taxon>Agaricomycotina</taxon>
        <taxon>Agaricomycetes</taxon>
        <taxon>Agaricomycetidae</taxon>
        <taxon>Boletales</taxon>
        <taxon>Coniophorineae</taxon>
        <taxon>Coniophoraceae</taxon>
        <taxon>Coniophora</taxon>
    </lineage>
</organism>
<comment type="caution">
    <text evidence="1">The sequence shown here is derived from an EMBL/GenBank/DDBJ whole genome shotgun (WGS) entry which is preliminary data.</text>
</comment>
<dbReference type="OrthoDB" id="2669850at2759"/>
<dbReference type="GeneID" id="19208175"/>